<dbReference type="SUPFAM" id="SSF90229">
    <property type="entry name" value="CCCH zinc finger"/>
    <property type="match status" value="1"/>
</dbReference>
<dbReference type="InterPro" id="IPR039971">
    <property type="entry name" value="CWC24-like"/>
</dbReference>
<dbReference type="AlphaFoldDB" id="A0A3B0MK66"/>
<feature type="region of interest" description="Disordered" evidence="5">
    <location>
        <begin position="217"/>
        <end position="258"/>
    </location>
</feature>
<feature type="domain" description="C3H1-type" evidence="7">
    <location>
        <begin position="161"/>
        <end position="189"/>
    </location>
</feature>
<dbReference type="PROSITE" id="PS00518">
    <property type="entry name" value="ZF_RING_1"/>
    <property type="match status" value="1"/>
</dbReference>
<evidence type="ECO:0000256" key="2">
    <source>
        <dbReference type="ARBA" id="ARBA00022771"/>
    </source>
</evidence>
<dbReference type="EMBL" id="UIVS01000001">
    <property type="protein sequence ID" value="SVP90094.1"/>
    <property type="molecule type" value="Genomic_DNA"/>
</dbReference>
<dbReference type="SMART" id="SM00184">
    <property type="entry name" value="RING"/>
    <property type="match status" value="1"/>
</dbReference>
<dbReference type="GO" id="GO:0034247">
    <property type="term" value="P:snoRNA splicing"/>
    <property type="evidence" value="ECO:0007669"/>
    <property type="project" value="TreeGrafter"/>
</dbReference>
<keyword evidence="1 4" id="KW-0479">Metal-binding</keyword>
<dbReference type="PROSITE" id="PS50103">
    <property type="entry name" value="ZF_C3H1"/>
    <property type="match status" value="1"/>
</dbReference>
<evidence type="ECO:0000259" key="7">
    <source>
        <dbReference type="PROSITE" id="PS50103"/>
    </source>
</evidence>
<dbReference type="InterPro" id="IPR000571">
    <property type="entry name" value="Znf_CCCH"/>
</dbReference>
<protein>
    <submittedName>
        <fullName evidence="9">Zinc finger C-x8-C-x5-C-x3-H type (And similar)/Zinc finger, C3HC4 type (RING finger)/zinc-RING finger domain containing protein, putative</fullName>
    </submittedName>
</protein>
<accession>A0A3B0MK66</accession>
<keyword evidence="3 4" id="KW-0862">Zinc</keyword>
<evidence type="ECO:0000256" key="3">
    <source>
        <dbReference type="ARBA" id="ARBA00022833"/>
    </source>
</evidence>
<organism evidence="9">
    <name type="scientific">Theileria annulata</name>
    <dbReference type="NCBI Taxonomy" id="5874"/>
    <lineage>
        <taxon>Eukaryota</taxon>
        <taxon>Sar</taxon>
        <taxon>Alveolata</taxon>
        <taxon>Apicomplexa</taxon>
        <taxon>Aconoidasida</taxon>
        <taxon>Piroplasmida</taxon>
        <taxon>Theileriidae</taxon>
        <taxon>Theileria</taxon>
    </lineage>
</organism>
<proteinExistence type="predicted"/>
<evidence type="ECO:0000256" key="1">
    <source>
        <dbReference type="ARBA" id="ARBA00022723"/>
    </source>
</evidence>
<dbReference type="GO" id="GO:0005684">
    <property type="term" value="C:U2-type spliceosomal complex"/>
    <property type="evidence" value="ECO:0007669"/>
    <property type="project" value="TreeGrafter"/>
</dbReference>
<dbReference type="VEuPathDB" id="PiroplasmaDB:TA05795"/>
<dbReference type="PANTHER" id="PTHR12930">
    <property type="entry name" value="ZINC FINGER PROTEIN 183"/>
    <property type="match status" value="1"/>
</dbReference>
<dbReference type="PANTHER" id="PTHR12930:SF0">
    <property type="entry name" value="RING FINGER PROTEIN 113B"/>
    <property type="match status" value="1"/>
</dbReference>
<feature type="zinc finger region" description="C3H1-type" evidence="4">
    <location>
        <begin position="161"/>
        <end position="189"/>
    </location>
</feature>
<evidence type="ECO:0000256" key="5">
    <source>
        <dbReference type="SAM" id="MobiDB-lite"/>
    </source>
</evidence>
<feature type="region of interest" description="Disordered" evidence="5">
    <location>
        <begin position="1"/>
        <end position="28"/>
    </location>
</feature>
<dbReference type="Gene3D" id="3.30.40.10">
    <property type="entry name" value="Zinc/RING finger domain, C3HC4 (zinc finger)"/>
    <property type="match status" value="1"/>
</dbReference>
<dbReference type="InterPro" id="IPR013083">
    <property type="entry name" value="Znf_RING/FYVE/PHD"/>
</dbReference>
<dbReference type="Gene3D" id="4.10.1000.10">
    <property type="entry name" value="Zinc finger, CCCH-type"/>
    <property type="match status" value="1"/>
</dbReference>
<name>A0A3B0MK66_THEAN</name>
<keyword evidence="2 4" id="KW-0863">Zinc-finger</keyword>
<evidence type="ECO:0000256" key="4">
    <source>
        <dbReference type="PROSITE-ProRule" id="PRU00723"/>
    </source>
</evidence>
<dbReference type="SUPFAM" id="SSF57850">
    <property type="entry name" value="RING/U-box"/>
    <property type="match status" value="1"/>
</dbReference>
<evidence type="ECO:0000313" key="8">
    <source>
        <dbReference type="EMBL" id="SVP88952.1"/>
    </source>
</evidence>
<feature type="compositionally biased region" description="Acidic residues" evidence="5">
    <location>
        <begin position="233"/>
        <end position="258"/>
    </location>
</feature>
<evidence type="ECO:0000259" key="6">
    <source>
        <dbReference type="PROSITE" id="PS50089"/>
    </source>
</evidence>
<dbReference type="InterPro" id="IPR017907">
    <property type="entry name" value="Znf_RING_CS"/>
</dbReference>
<dbReference type="GO" id="GO:0008270">
    <property type="term" value="F:zinc ion binding"/>
    <property type="evidence" value="ECO:0007669"/>
    <property type="project" value="UniProtKB-KW"/>
</dbReference>
<dbReference type="InterPro" id="IPR036855">
    <property type="entry name" value="Znf_CCCH_sf"/>
</dbReference>
<gene>
    <name evidence="8" type="ORF">TAT_000080400</name>
    <name evidence="9" type="ORF">TAV_000079800</name>
</gene>
<sequence length="352" mass="40050">MFNKRNLSALKNRKPEELDDNEESELKLNPSGNVKLFKKRTISKICVTSNQTNPNEKKDLIPSDSNIVDLLSSDEPINRATSTYEIDTDRSMDHRSILERNLEIGNKILSGELEPNIYRGKGAYKPVINVKKDSIAASKYTGLYGPVRASATNVRTTLRIDYQPDICKDYKETGYCGFGDTCKFLHDRSDYKSGWQLEKEWEEEQAKKRLKMQKKLDKWHKKMQSSSKAGDNDKEEEESEDLDDSDSSCSDSDDSESSESCCEEVDEKVKKLFKFKAKGLKIPFCCLSCKKLWKTDMNPVVTSCGHYFCERCIIEAYSTDMKCPKCKVAQDGIMNKAGAVEKLLESMNTSET</sequence>
<evidence type="ECO:0000313" key="9">
    <source>
        <dbReference type="EMBL" id="SVP90094.1"/>
    </source>
</evidence>
<dbReference type="EMBL" id="UIVT01000001">
    <property type="protein sequence ID" value="SVP88952.1"/>
    <property type="molecule type" value="Genomic_DNA"/>
</dbReference>
<feature type="domain" description="RING-type" evidence="6">
    <location>
        <begin position="286"/>
        <end position="327"/>
    </location>
</feature>
<dbReference type="PROSITE" id="PS50089">
    <property type="entry name" value="ZF_RING_2"/>
    <property type="match status" value="1"/>
</dbReference>
<dbReference type="Pfam" id="PF00642">
    <property type="entry name" value="zf-CCCH"/>
    <property type="match status" value="1"/>
</dbReference>
<dbReference type="SMART" id="SM00356">
    <property type="entry name" value="ZnF_C3H1"/>
    <property type="match status" value="1"/>
</dbReference>
<reference evidence="9" key="1">
    <citation type="submission" date="2018-07" db="EMBL/GenBank/DDBJ databases">
        <authorList>
            <person name="Quirk P.G."/>
            <person name="Krulwich T.A."/>
        </authorList>
    </citation>
    <scope>NUCLEOTIDE SEQUENCE</scope>
    <source>
        <strain evidence="9">Anand</strain>
    </source>
</reference>
<dbReference type="InterPro" id="IPR001841">
    <property type="entry name" value="Znf_RING"/>
</dbReference>
<dbReference type="CDD" id="cd16539">
    <property type="entry name" value="RING-HC_RNF113A_B"/>
    <property type="match status" value="1"/>
</dbReference>